<dbReference type="Proteomes" id="UP000294682">
    <property type="component" value="Unassembled WGS sequence"/>
</dbReference>
<feature type="active site" description="Proton donor/acceptor" evidence="7">
    <location>
        <position position="186"/>
    </location>
</feature>
<dbReference type="PANTHER" id="PTHR21198:SF2">
    <property type="entry name" value="GLUTAMATE RACEMASE"/>
    <property type="match status" value="1"/>
</dbReference>
<evidence type="ECO:0000256" key="7">
    <source>
        <dbReference type="HAMAP-Rule" id="MF_00258"/>
    </source>
</evidence>
<evidence type="ECO:0000256" key="5">
    <source>
        <dbReference type="ARBA" id="ARBA00023235"/>
    </source>
</evidence>
<dbReference type="InterPro" id="IPR015942">
    <property type="entry name" value="Asp/Glu/hydantoin_racemase"/>
</dbReference>
<dbReference type="RefSeq" id="WP_079699983.1">
    <property type="nucleotide sequence ID" value="NZ_SLUK01000007.1"/>
</dbReference>
<dbReference type="PANTHER" id="PTHR21198">
    <property type="entry name" value="GLUTAMATE RACEMASE"/>
    <property type="match status" value="1"/>
</dbReference>
<keyword evidence="4 7" id="KW-0573">Peptidoglycan synthesis</keyword>
<name>A0A9X8Y7Y6_9FIRM</name>
<proteinExistence type="inferred from homology"/>
<gene>
    <name evidence="7" type="primary">murI</name>
    <name evidence="8" type="ORF">EDD78_107141</name>
</gene>
<dbReference type="GO" id="GO:0071555">
    <property type="term" value="P:cell wall organization"/>
    <property type="evidence" value="ECO:0007669"/>
    <property type="project" value="UniProtKB-KW"/>
</dbReference>
<sequence length="269" mass="29295">MDNRPIGVFDSGVGGLTAYKELEALLPNEDIIYFGDTGRLPYGSKSRETIIDYAQQDIKFLLSHDVKFILAACGTVSSTLPQKVADALPVQYSGVVGPAVQTACALTLCGRIGVIGTNLTIRTNAYGKAIRAIKADAHVFGNACPLFVPLVENGQFSPKDPIVRLVAETYLQPLRREGIDTLILGCTHYPLLYDVINEVLDYQVTLIDPGREAAKSVQSFLTVNGLLSERQQEGRREFYVTDSAEDFCSVAKIFLQQDVSGSVKKISLS</sequence>
<keyword evidence="9" id="KW-1185">Reference proteome</keyword>
<reference evidence="8 9" key="1">
    <citation type="submission" date="2019-03" db="EMBL/GenBank/DDBJ databases">
        <title>Genomic Encyclopedia of Type Strains, Phase IV (KMG-IV): sequencing the most valuable type-strain genomes for metagenomic binning, comparative biology and taxonomic classification.</title>
        <authorList>
            <person name="Goeker M."/>
        </authorList>
    </citation>
    <scope>NUCLEOTIDE SEQUENCE [LARGE SCALE GENOMIC DNA]</scope>
    <source>
        <strain evidence="8 9">DSM 100433</strain>
    </source>
</reference>
<evidence type="ECO:0000256" key="2">
    <source>
        <dbReference type="ARBA" id="ARBA00013090"/>
    </source>
</evidence>
<dbReference type="InterPro" id="IPR001920">
    <property type="entry name" value="Asp/Glu_race"/>
</dbReference>
<dbReference type="EMBL" id="SLUK01000007">
    <property type="protein sequence ID" value="TCL43038.1"/>
    <property type="molecule type" value="Genomic_DNA"/>
</dbReference>
<keyword evidence="5 7" id="KW-0413">Isomerase</keyword>
<dbReference type="PROSITE" id="PS00924">
    <property type="entry name" value="ASP_GLU_RACEMASE_2"/>
    <property type="match status" value="1"/>
</dbReference>
<keyword evidence="6 7" id="KW-0961">Cell wall biogenesis/degradation</keyword>
<comment type="function">
    <text evidence="7">Provides the (R)-glutamate required for cell wall biosynthesis.</text>
</comment>
<dbReference type="AlphaFoldDB" id="A0A9X8Y7Y6"/>
<dbReference type="GO" id="GO:0009252">
    <property type="term" value="P:peptidoglycan biosynthetic process"/>
    <property type="evidence" value="ECO:0007669"/>
    <property type="project" value="UniProtKB-UniRule"/>
</dbReference>
<evidence type="ECO:0000256" key="4">
    <source>
        <dbReference type="ARBA" id="ARBA00022984"/>
    </source>
</evidence>
<dbReference type="FunFam" id="3.40.50.1860:FF:000001">
    <property type="entry name" value="Glutamate racemase"/>
    <property type="match status" value="1"/>
</dbReference>
<feature type="active site" description="Proton donor/acceptor" evidence="7">
    <location>
        <position position="73"/>
    </location>
</feature>
<feature type="binding site" evidence="7">
    <location>
        <begin position="187"/>
        <end position="188"/>
    </location>
    <ligand>
        <name>substrate</name>
    </ligand>
</feature>
<dbReference type="NCBIfam" id="TIGR00067">
    <property type="entry name" value="glut_race"/>
    <property type="match status" value="1"/>
</dbReference>
<comment type="pathway">
    <text evidence="7">Cell wall biogenesis; peptidoglycan biosynthesis.</text>
</comment>
<dbReference type="GO" id="GO:0008881">
    <property type="term" value="F:glutamate racemase activity"/>
    <property type="evidence" value="ECO:0007669"/>
    <property type="project" value="UniProtKB-UniRule"/>
</dbReference>
<dbReference type="HAMAP" id="MF_00258">
    <property type="entry name" value="Glu_racemase"/>
    <property type="match status" value="1"/>
</dbReference>
<comment type="similarity">
    <text evidence="7">Belongs to the aspartate/glutamate racemases family.</text>
</comment>
<feature type="binding site" evidence="7">
    <location>
        <begin position="42"/>
        <end position="43"/>
    </location>
    <ligand>
        <name>substrate</name>
    </ligand>
</feature>
<evidence type="ECO:0000256" key="6">
    <source>
        <dbReference type="ARBA" id="ARBA00023316"/>
    </source>
</evidence>
<dbReference type="EC" id="5.1.1.3" evidence="2 7"/>
<evidence type="ECO:0000313" key="8">
    <source>
        <dbReference type="EMBL" id="TCL43038.1"/>
    </source>
</evidence>
<dbReference type="Pfam" id="PF01177">
    <property type="entry name" value="Asp_Glu_race"/>
    <property type="match status" value="1"/>
</dbReference>
<keyword evidence="3 7" id="KW-0133">Cell shape</keyword>
<organism evidence="8 9">
    <name type="scientific">Harryflintia acetispora</name>
    <dbReference type="NCBI Taxonomy" id="1849041"/>
    <lineage>
        <taxon>Bacteria</taxon>
        <taxon>Bacillati</taxon>
        <taxon>Bacillota</taxon>
        <taxon>Clostridia</taxon>
        <taxon>Eubacteriales</taxon>
        <taxon>Oscillospiraceae</taxon>
        <taxon>Harryflintia</taxon>
    </lineage>
</organism>
<evidence type="ECO:0000256" key="3">
    <source>
        <dbReference type="ARBA" id="ARBA00022960"/>
    </source>
</evidence>
<dbReference type="InterPro" id="IPR004391">
    <property type="entry name" value="Glu_race"/>
</dbReference>
<feature type="binding site" evidence="7">
    <location>
        <begin position="10"/>
        <end position="11"/>
    </location>
    <ligand>
        <name>substrate</name>
    </ligand>
</feature>
<comment type="caution">
    <text evidence="7">Lacks conserved residue(s) required for the propagation of feature annotation.</text>
</comment>
<accession>A0A9X8Y7Y6</accession>
<dbReference type="Gene3D" id="3.40.50.1860">
    <property type="match status" value="2"/>
</dbReference>
<protein>
    <recommendedName>
        <fullName evidence="2 7">Glutamate racemase</fullName>
        <ecNumber evidence="2 7">5.1.1.3</ecNumber>
    </recommendedName>
</protein>
<dbReference type="GO" id="GO:0008360">
    <property type="term" value="P:regulation of cell shape"/>
    <property type="evidence" value="ECO:0007669"/>
    <property type="project" value="UniProtKB-KW"/>
</dbReference>
<evidence type="ECO:0000313" key="9">
    <source>
        <dbReference type="Proteomes" id="UP000294682"/>
    </source>
</evidence>
<evidence type="ECO:0000256" key="1">
    <source>
        <dbReference type="ARBA" id="ARBA00001602"/>
    </source>
</evidence>
<comment type="catalytic activity">
    <reaction evidence="1 7">
        <text>L-glutamate = D-glutamate</text>
        <dbReference type="Rhea" id="RHEA:12813"/>
        <dbReference type="ChEBI" id="CHEBI:29985"/>
        <dbReference type="ChEBI" id="CHEBI:29986"/>
        <dbReference type="EC" id="5.1.1.3"/>
    </reaction>
</comment>
<dbReference type="InterPro" id="IPR033134">
    <property type="entry name" value="Asp/Glu_racemase_AS_2"/>
</dbReference>
<dbReference type="SUPFAM" id="SSF53681">
    <property type="entry name" value="Aspartate/glutamate racemase"/>
    <property type="match status" value="2"/>
</dbReference>
<comment type="caution">
    <text evidence="8">The sequence shown here is derived from an EMBL/GenBank/DDBJ whole genome shotgun (WGS) entry which is preliminary data.</text>
</comment>